<feature type="signal peptide" evidence="2">
    <location>
        <begin position="1"/>
        <end position="24"/>
    </location>
</feature>
<feature type="region of interest" description="Disordered" evidence="1">
    <location>
        <begin position="28"/>
        <end position="73"/>
    </location>
</feature>
<dbReference type="Proteomes" id="UP000008645">
    <property type="component" value="Chromosome"/>
</dbReference>
<dbReference type="AlphaFoldDB" id="F0V1W3"/>
<evidence type="ECO:0000256" key="1">
    <source>
        <dbReference type="SAM" id="MobiDB-lite"/>
    </source>
</evidence>
<organism evidence="3 4">
    <name type="scientific">Mycoplasma suis (strain KI_3806)</name>
    <dbReference type="NCBI Taxonomy" id="708248"/>
    <lineage>
        <taxon>Bacteria</taxon>
        <taxon>Bacillati</taxon>
        <taxon>Mycoplasmatota</taxon>
        <taxon>Mollicutes</taxon>
        <taxon>Mycoplasmataceae</taxon>
        <taxon>Mycoplasma</taxon>
    </lineage>
</organism>
<gene>
    <name evidence="3" type="ORF">MSUIS_05510</name>
</gene>
<proteinExistence type="predicted"/>
<evidence type="ECO:0000313" key="4">
    <source>
        <dbReference type="Proteomes" id="UP000008645"/>
    </source>
</evidence>
<reference evidence="3 4" key="1">
    <citation type="journal article" date="2011" name="J. Bacteriol.">
        <title>Complete genome sequence of the hemotrophic Mycoplasma suis strain KI3806.</title>
        <authorList>
            <person name="Oehlerking J."/>
            <person name="Kube M."/>
            <person name="Felder K.M."/>
            <person name="Matter D."/>
            <person name="Wittenbrink M.M."/>
            <person name="Schwarzenbach S."/>
            <person name="Kramer M.M."/>
            <person name="Hoelzle K."/>
            <person name="Hoelzle L.E."/>
        </authorList>
    </citation>
    <scope>NUCLEOTIDE SEQUENCE [LARGE SCALE GENOMIC DNA]</scope>
    <source>
        <strain evidence="4">KI_3806</strain>
    </source>
</reference>
<dbReference type="RefSeq" id="WP_013609247.1">
    <property type="nucleotide sequence ID" value="NC_015153.1"/>
</dbReference>
<evidence type="ECO:0000256" key="2">
    <source>
        <dbReference type="SAM" id="SignalP"/>
    </source>
</evidence>
<sequence>MIWGTPSKIFAVVLLAGSSIAAVAGGGLSTSSPVRQGVQAASSAASSSGNNNGSQGTQQQSTQQTPSVKGPTKVFIDLGNTSLAECEETIFGGLKSYKCNQELKRGRIR</sequence>
<protein>
    <submittedName>
        <fullName evidence="3">Uncharacterized protein</fullName>
    </submittedName>
</protein>
<accession>F0V1W3</accession>
<dbReference type="EMBL" id="FQ790233">
    <property type="protein sequence ID" value="CBZ40644.1"/>
    <property type="molecule type" value="Genomic_DNA"/>
</dbReference>
<name>F0V1W3_MYCS3</name>
<keyword evidence="2" id="KW-0732">Signal</keyword>
<dbReference type="HOGENOM" id="CLU_2180971_0_0_14"/>
<feature type="compositionally biased region" description="Low complexity" evidence="1">
    <location>
        <begin position="39"/>
        <end position="65"/>
    </location>
</feature>
<evidence type="ECO:0000313" key="3">
    <source>
        <dbReference type="EMBL" id="CBZ40644.1"/>
    </source>
</evidence>
<feature type="chain" id="PRO_5003262434" evidence="2">
    <location>
        <begin position="25"/>
        <end position="109"/>
    </location>
</feature>
<dbReference type="KEGG" id="msk:MSUIS_05510"/>